<dbReference type="InterPro" id="IPR050678">
    <property type="entry name" value="DNA_Partitioning_ATPase"/>
</dbReference>
<evidence type="ECO:0000313" key="1">
    <source>
        <dbReference type="EMBL" id="PJK29450.1"/>
    </source>
</evidence>
<proteinExistence type="predicted"/>
<dbReference type="SUPFAM" id="SSF52540">
    <property type="entry name" value="P-loop containing nucleoside triphosphate hydrolases"/>
    <property type="match status" value="1"/>
</dbReference>
<dbReference type="Pfam" id="PF09140">
    <property type="entry name" value="MipZ"/>
    <property type="match status" value="1"/>
</dbReference>
<dbReference type="PANTHER" id="PTHR13696:SF96">
    <property type="entry name" value="COBQ_COBB_MIND_PARA NUCLEOTIDE BINDING DOMAIN-CONTAINING PROTEIN"/>
    <property type="match status" value="1"/>
</dbReference>
<accession>A0A2M9G158</accession>
<keyword evidence="2" id="KW-1185">Reference proteome</keyword>
<dbReference type="PANTHER" id="PTHR13696">
    <property type="entry name" value="P-LOOP CONTAINING NUCLEOSIDE TRIPHOSPHATE HYDROLASE"/>
    <property type="match status" value="1"/>
</dbReference>
<organism evidence="1 2">
    <name type="scientific">Minwuia thermotolerans</name>
    <dbReference type="NCBI Taxonomy" id="2056226"/>
    <lineage>
        <taxon>Bacteria</taxon>
        <taxon>Pseudomonadati</taxon>
        <taxon>Pseudomonadota</taxon>
        <taxon>Alphaproteobacteria</taxon>
        <taxon>Minwuiales</taxon>
        <taxon>Minwuiaceae</taxon>
        <taxon>Minwuia</taxon>
    </lineage>
</organism>
<dbReference type="InterPro" id="IPR027417">
    <property type="entry name" value="P-loop_NTPase"/>
</dbReference>
<dbReference type="OrthoDB" id="13869at2"/>
<dbReference type="Proteomes" id="UP000229498">
    <property type="component" value="Unassembled WGS sequence"/>
</dbReference>
<sequence length="270" mass="29649">MSASAHAIVVGNEKGGTGKSTTAMHIIVSLLKAGHTVGAVDLDARQGTLSRYFANRRGTAARLALDLEMPRFEVVESTDDGAADRERLLGVLGELAPASDYVVIDCPGHDTPLSRLAHNFADTLVTPLNDSFVDLDNLADVDPQSFEIRRPSRYAETVWEERKRRMLRDRGSVDWVVLRNRLSQLDARNKRRVGDVLDRLASRVGYRVAPGLSERVIYRELFLDGLTLLDVMESDSGVDVTMSHVAARQELRALMDALQLPGGTRAVDAA</sequence>
<reference evidence="1 2" key="1">
    <citation type="submission" date="2017-11" db="EMBL/GenBank/DDBJ databases">
        <title>Draft genome sequence of Rhizobiales bacterium SY3-13.</title>
        <authorList>
            <person name="Sun C."/>
        </authorList>
    </citation>
    <scope>NUCLEOTIDE SEQUENCE [LARGE SCALE GENOMIC DNA]</scope>
    <source>
        <strain evidence="1 2">SY3-13</strain>
    </source>
</reference>
<name>A0A2M9G158_9PROT</name>
<protein>
    <submittedName>
        <fullName evidence="1">ATPase</fullName>
    </submittedName>
</protein>
<dbReference type="AlphaFoldDB" id="A0A2M9G158"/>
<comment type="caution">
    <text evidence="1">The sequence shown here is derived from an EMBL/GenBank/DDBJ whole genome shotgun (WGS) entry which is preliminary data.</text>
</comment>
<dbReference type="RefSeq" id="WP_109793474.1">
    <property type="nucleotide sequence ID" value="NZ_PHIG01000032.1"/>
</dbReference>
<gene>
    <name evidence="1" type="ORF">CVT23_10315</name>
</gene>
<dbReference type="Gene3D" id="3.40.50.300">
    <property type="entry name" value="P-loop containing nucleotide triphosphate hydrolases"/>
    <property type="match status" value="1"/>
</dbReference>
<dbReference type="InterPro" id="IPR015223">
    <property type="entry name" value="MipZ"/>
</dbReference>
<evidence type="ECO:0000313" key="2">
    <source>
        <dbReference type="Proteomes" id="UP000229498"/>
    </source>
</evidence>
<dbReference type="CDD" id="cd02042">
    <property type="entry name" value="ParAB_family"/>
    <property type="match status" value="1"/>
</dbReference>
<dbReference type="EMBL" id="PHIG01000032">
    <property type="protein sequence ID" value="PJK29450.1"/>
    <property type="molecule type" value="Genomic_DNA"/>
</dbReference>